<gene>
    <name evidence="12" type="ORF">S06H3_51993</name>
</gene>
<keyword evidence="6" id="KW-0547">Nucleotide-binding</keyword>
<feature type="domain" description="DALR anticodon binding" evidence="11">
    <location>
        <begin position="28"/>
        <end position="144"/>
    </location>
</feature>
<evidence type="ECO:0000256" key="2">
    <source>
        <dbReference type="ARBA" id="ARBA00005594"/>
    </source>
</evidence>
<dbReference type="GO" id="GO:0004814">
    <property type="term" value="F:arginine-tRNA ligase activity"/>
    <property type="evidence" value="ECO:0007669"/>
    <property type="project" value="UniProtKB-EC"/>
</dbReference>
<dbReference type="Pfam" id="PF05746">
    <property type="entry name" value="DALR_1"/>
    <property type="match status" value="1"/>
</dbReference>
<dbReference type="PANTHER" id="PTHR11956">
    <property type="entry name" value="ARGINYL-TRNA SYNTHETASE"/>
    <property type="match status" value="1"/>
</dbReference>
<dbReference type="EC" id="6.1.1.19" evidence="3"/>
<evidence type="ECO:0000256" key="10">
    <source>
        <dbReference type="ARBA" id="ARBA00049339"/>
    </source>
</evidence>
<keyword evidence="5" id="KW-0436">Ligase</keyword>
<evidence type="ECO:0000256" key="5">
    <source>
        <dbReference type="ARBA" id="ARBA00022598"/>
    </source>
</evidence>
<dbReference type="SMART" id="SM00836">
    <property type="entry name" value="DALR_1"/>
    <property type="match status" value="1"/>
</dbReference>
<evidence type="ECO:0000256" key="6">
    <source>
        <dbReference type="ARBA" id="ARBA00022741"/>
    </source>
</evidence>
<name>X1QBW4_9ZZZZ</name>
<proteinExistence type="inferred from homology"/>
<reference evidence="12" key="1">
    <citation type="journal article" date="2014" name="Front. Microbiol.">
        <title>High frequency of phylogenetically diverse reductive dehalogenase-homologous genes in deep subseafloor sedimentary metagenomes.</title>
        <authorList>
            <person name="Kawai M."/>
            <person name="Futagami T."/>
            <person name="Toyoda A."/>
            <person name="Takaki Y."/>
            <person name="Nishi S."/>
            <person name="Hori S."/>
            <person name="Arai W."/>
            <person name="Tsubouchi T."/>
            <person name="Morono Y."/>
            <person name="Uchiyama I."/>
            <person name="Ito T."/>
            <person name="Fujiyama A."/>
            <person name="Inagaki F."/>
            <person name="Takami H."/>
        </authorList>
    </citation>
    <scope>NUCLEOTIDE SEQUENCE</scope>
    <source>
        <strain evidence="12">Expedition CK06-06</strain>
    </source>
</reference>
<dbReference type="Gene3D" id="1.10.730.10">
    <property type="entry name" value="Isoleucyl-tRNA Synthetase, Domain 1"/>
    <property type="match status" value="1"/>
</dbReference>
<dbReference type="PANTHER" id="PTHR11956:SF5">
    <property type="entry name" value="ARGININE--TRNA LIGASE, CYTOPLASMIC"/>
    <property type="match status" value="1"/>
</dbReference>
<dbReference type="EMBL" id="BARV01033035">
    <property type="protein sequence ID" value="GAI40779.1"/>
    <property type="molecule type" value="Genomic_DNA"/>
</dbReference>
<dbReference type="InterPro" id="IPR008909">
    <property type="entry name" value="DALR_anticod-bd"/>
</dbReference>
<evidence type="ECO:0000313" key="12">
    <source>
        <dbReference type="EMBL" id="GAI40779.1"/>
    </source>
</evidence>
<dbReference type="AlphaFoldDB" id="X1QBW4"/>
<comment type="caution">
    <text evidence="12">The sequence shown here is derived from an EMBL/GenBank/DDBJ whole genome shotgun (WGS) entry which is preliminary data.</text>
</comment>
<evidence type="ECO:0000256" key="9">
    <source>
        <dbReference type="ARBA" id="ARBA00023146"/>
    </source>
</evidence>
<evidence type="ECO:0000256" key="4">
    <source>
        <dbReference type="ARBA" id="ARBA00022490"/>
    </source>
</evidence>
<dbReference type="GO" id="GO:0005524">
    <property type="term" value="F:ATP binding"/>
    <property type="evidence" value="ECO:0007669"/>
    <property type="project" value="UniProtKB-KW"/>
</dbReference>
<dbReference type="InterPro" id="IPR009080">
    <property type="entry name" value="tRNAsynth_Ia_anticodon-bd"/>
</dbReference>
<dbReference type="FunFam" id="1.10.730.10:FF:000008">
    <property type="entry name" value="Arginine--tRNA ligase"/>
    <property type="match status" value="1"/>
</dbReference>
<accession>X1QBW4</accession>
<keyword evidence="9" id="KW-0030">Aminoacyl-tRNA synthetase</keyword>
<comment type="similarity">
    <text evidence="2">Belongs to the class-I aminoacyl-tRNA synthetase family.</text>
</comment>
<protein>
    <recommendedName>
        <fullName evidence="3">arginine--tRNA ligase</fullName>
        <ecNumber evidence="3">6.1.1.19</ecNumber>
    </recommendedName>
</protein>
<comment type="subcellular location">
    <subcellularLocation>
        <location evidence="1">Cytoplasm</location>
    </subcellularLocation>
</comment>
<dbReference type="GO" id="GO:0005737">
    <property type="term" value="C:cytoplasm"/>
    <property type="evidence" value="ECO:0007669"/>
    <property type="project" value="UniProtKB-SubCell"/>
</dbReference>
<evidence type="ECO:0000256" key="7">
    <source>
        <dbReference type="ARBA" id="ARBA00022840"/>
    </source>
</evidence>
<dbReference type="SUPFAM" id="SSF47323">
    <property type="entry name" value="Anticodon-binding domain of a subclass of class I aminoacyl-tRNA synthetases"/>
    <property type="match status" value="1"/>
</dbReference>
<dbReference type="Gene3D" id="3.40.50.620">
    <property type="entry name" value="HUPs"/>
    <property type="match status" value="1"/>
</dbReference>
<dbReference type="InterPro" id="IPR001278">
    <property type="entry name" value="Arg-tRNA-ligase"/>
</dbReference>
<evidence type="ECO:0000259" key="11">
    <source>
        <dbReference type="SMART" id="SM00836"/>
    </source>
</evidence>
<dbReference type="InterPro" id="IPR014729">
    <property type="entry name" value="Rossmann-like_a/b/a_fold"/>
</dbReference>
<keyword evidence="8" id="KW-0648">Protein biosynthesis</keyword>
<keyword evidence="4" id="KW-0963">Cytoplasm</keyword>
<evidence type="ECO:0000256" key="3">
    <source>
        <dbReference type="ARBA" id="ARBA00012837"/>
    </source>
</evidence>
<evidence type="ECO:0000256" key="8">
    <source>
        <dbReference type="ARBA" id="ARBA00022917"/>
    </source>
</evidence>
<sequence length="144" mass="16630">MQKSADTHLNFDISVAKEHSEKNPVYYVQYAHARICSILKKSKHKTQKSKVNFRLLEHPSELALVKQLIRFPEVIEDTAKNYQVQRVPQYAIDLAESFHKFYQECQVISDDKELTKARLSLILATQVVLKNTLNLMGISAPEKM</sequence>
<dbReference type="GO" id="GO:0006420">
    <property type="term" value="P:arginyl-tRNA aminoacylation"/>
    <property type="evidence" value="ECO:0007669"/>
    <property type="project" value="InterPro"/>
</dbReference>
<comment type="catalytic activity">
    <reaction evidence="10">
        <text>tRNA(Arg) + L-arginine + ATP = L-arginyl-tRNA(Arg) + AMP + diphosphate</text>
        <dbReference type="Rhea" id="RHEA:20301"/>
        <dbReference type="Rhea" id="RHEA-COMP:9658"/>
        <dbReference type="Rhea" id="RHEA-COMP:9673"/>
        <dbReference type="ChEBI" id="CHEBI:30616"/>
        <dbReference type="ChEBI" id="CHEBI:32682"/>
        <dbReference type="ChEBI" id="CHEBI:33019"/>
        <dbReference type="ChEBI" id="CHEBI:78442"/>
        <dbReference type="ChEBI" id="CHEBI:78513"/>
        <dbReference type="ChEBI" id="CHEBI:456215"/>
        <dbReference type="EC" id="6.1.1.19"/>
    </reaction>
</comment>
<organism evidence="12">
    <name type="scientific">marine sediment metagenome</name>
    <dbReference type="NCBI Taxonomy" id="412755"/>
    <lineage>
        <taxon>unclassified sequences</taxon>
        <taxon>metagenomes</taxon>
        <taxon>ecological metagenomes</taxon>
    </lineage>
</organism>
<evidence type="ECO:0000256" key="1">
    <source>
        <dbReference type="ARBA" id="ARBA00004496"/>
    </source>
</evidence>
<keyword evidence="7" id="KW-0067">ATP-binding</keyword>